<evidence type="ECO:0000256" key="2">
    <source>
        <dbReference type="SAM" id="SignalP"/>
    </source>
</evidence>
<dbReference type="SUPFAM" id="SSF51011">
    <property type="entry name" value="Glycosyl hydrolase domain"/>
    <property type="match status" value="1"/>
</dbReference>
<dbReference type="CDD" id="cd02856">
    <property type="entry name" value="E_set_GDE_Isoamylase_N"/>
    <property type="match status" value="1"/>
</dbReference>
<organism evidence="4 5">
    <name type="scientific">Candidatus Wallbacteria bacterium HGW-Wallbacteria-1</name>
    <dbReference type="NCBI Taxonomy" id="2013854"/>
    <lineage>
        <taxon>Bacteria</taxon>
        <taxon>Candidatus Walliibacteriota</taxon>
    </lineage>
</organism>
<proteinExistence type="inferred from homology"/>
<dbReference type="Proteomes" id="UP000233256">
    <property type="component" value="Unassembled WGS sequence"/>
</dbReference>
<comment type="similarity">
    <text evidence="1">Belongs to the glycosyl hydrolase 13 family.</text>
</comment>
<dbReference type="Pfam" id="PF21331">
    <property type="entry name" value="Isoamylase_C"/>
    <property type="match status" value="1"/>
</dbReference>
<dbReference type="InterPro" id="IPR017853">
    <property type="entry name" value="GH"/>
</dbReference>
<reference evidence="4 5" key="1">
    <citation type="journal article" date="2017" name="ISME J.">
        <title>Potential for microbial H2 and metal transformations associated with novel bacteria and archaea in deep terrestrial subsurface sediments.</title>
        <authorList>
            <person name="Hernsdorf A.W."/>
            <person name="Amano Y."/>
            <person name="Miyakawa K."/>
            <person name="Ise K."/>
            <person name="Suzuki Y."/>
            <person name="Anantharaman K."/>
            <person name="Probst A."/>
            <person name="Burstein D."/>
            <person name="Thomas B.C."/>
            <person name="Banfield J.F."/>
        </authorList>
    </citation>
    <scope>NUCLEOTIDE SEQUENCE [LARGE SCALE GENOMIC DNA]</scope>
    <source>
        <strain evidence="4">HGW-Wallbacteria-1</strain>
    </source>
</reference>
<dbReference type="SMART" id="SM00642">
    <property type="entry name" value="Aamy"/>
    <property type="match status" value="1"/>
</dbReference>
<dbReference type="Pfam" id="PF00128">
    <property type="entry name" value="Alpha-amylase"/>
    <property type="match status" value="1"/>
</dbReference>
<dbReference type="InterPro" id="IPR044505">
    <property type="entry name" value="GlgX_Isoamylase_N_E_set"/>
</dbReference>
<feature type="domain" description="Glycosyl hydrolase family 13 catalytic" evidence="3">
    <location>
        <begin position="193"/>
        <end position="611"/>
    </location>
</feature>
<evidence type="ECO:0000259" key="3">
    <source>
        <dbReference type="SMART" id="SM00642"/>
    </source>
</evidence>
<evidence type="ECO:0000313" key="5">
    <source>
        <dbReference type="Proteomes" id="UP000233256"/>
    </source>
</evidence>
<gene>
    <name evidence="4" type="ORF">CVV64_12175</name>
</gene>
<evidence type="ECO:0000256" key="1">
    <source>
        <dbReference type="ARBA" id="ARBA00008061"/>
    </source>
</evidence>
<dbReference type="GO" id="GO:0004553">
    <property type="term" value="F:hydrolase activity, hydrolyzing O-glycosyl compounds"/>
    <property type="evidence" value="ECO:0007669"/>
    <property type="project" value="InterPro"/>
</dbReference>
<accession>A0A2N1PNH7</accession>
<dbReference type="Gene3D" id="2.60.40.10">
    <property type="entry name" value="Immunoglobulins"/>
    <property type="match status" value="1"/>
</dbReference>
<dbReference type="Gene3D" id="3.20.20.80">
    <property type="entry name" value="Glycosidases"/>
    <property type="match status" value="1"/>
</dbReference>
<dbReference type="InterPro" id="IPR006047">
    <property type="entry name" value="GH13_cat_dom"/>
</dbReference>
<comment type="caution">
    <text evidence="4">The sequence shown here is derived from an EMBL/GenBank/DDBJ whole genome shotgun (WGS) entry which is preliminary data.</text>
</comment>
<name>A0A2N1PNH7_9BACT</name>
<dbReference type="AlphaFoldDB" id="A0A2N1PNH7"/>
<dbReference type="Gene3D" id="2.60.40.1180">
    <property type="entry name" value="Golgi alpha-mannosidase II"/>
    <property type="match status" value="1"/>
</dbReference>
<dbReference type="EMBL" id="PGXC01000010">
    <property type="protein sequence ID" value="PKK89901.1"/>
    <property type="molecule type" value="Genomic_DNA"/>
</dbReference>
<dbReference type="Pfam" id="PF02922">
    <property type="entry name" value="CBM_48"/>
    <property type="match status" value="1"/>
</dbReference>
<keyword evidence="2" id="KW-0732">Signal</keyword>
<dbReference type="CDD" id="cd11326">
    <property type="entry name" value="AmyAc_Glg_debranch"/>
    <property type="match status" value="1"/>
</dbReference>
<feature type="chain" id="PRO_5014955851" evidence="2">
    <location>
        <begin position="30"/>
        <end position="764"/>
    </location>
</feature>
<feature type="signal peptide" evidence="2">
    <location>
        <begin position="1"/>
        <end position="29"/>
    </location>
</feature>
<dbReference type="InterPro" id="IPR013783">
    <property type="entry name" value="Ig-like_fold"/>
</dbReference>
<protein>
    <submittedName>
        <fullName evidence="4">Glycogen debranching enzyme</fullName>
    </submittedName>
</protein>
<dbReference type="SUPFAM" id="SSF51445">
    <property type="entry name" value="(Trans)glycosidases"/>
    <property type="match status" value="1"/>
</dbReference>
<evidence type="ECO:0000313" key="4">
    <source>
        <dbReference type="EMBL" id="PKK89901.1"/>
    </source>
</evidence>
<dbReference type="GO" id="GO:0005975">
    <property type="term" value="P:carbohydrate metabolic process"/>
    <property type="evidence" value="ECO:0007669"/>
    <property type="project" value="InterPro"/>
</dbReference>
<dbReference type="InterPro" id="IPR014756">
    <property type="entry name" value="Ig_E-set"/>
</dbReference>
<sequence length="764" mass="86080">MKNQFAFTSRAMILLIAAFILASALPTMAARKLGAVVGDGFVTFSIYSENATRIELCLFERPTNPRPVKTVLMKRGADNIWSAKVEDAEEGAYYAYRAWGPNWPYVDGFEPGTETGFISDVDKEGNRFNPNKLLVDPYAKTISHDPIGDGNRYRSGAKGREVDTAAFAPKSIVVSNDFDWQGDKPLNYDMSDCVIYETHVRGLTMNKPLKISAAEAGSYKGLIKLIPYFKTLGITSVELLPVHETVNDQNSDTDRSDDNYWGYMTLNYFSPDRRYSSDKSATGPVDEFKTMVREFHKNGIEIIMDVVFNHTGEGGIWGTSSGPDKTKANILSFRGIDNSVYYELTRDKQFYYDNTGCGGNMRVTHPYVQRFILDSLEYWVKEMHVDGFRFDLASVLGNSVDNHGYNFDYNHPLLKAITTRLPKTKMIAEPWAIGGNSYQVGGFPSDWKEWNGKFRDVVRKAVLMESNTMGDLAKRLCGSSELYSHNGRPASFGVNFVTAHDGLTLYDVAAYNKKNNHQAWPYGPSDGGEDHNNCRDWGSEELRLQQVRNMGAILLLSRGTPMLLGGDEFARTKRGNNNTYNLDSVSNWFDWNLMKKNKAMVGFWSKMIRFRRSHPALCSERYPLGKDSADSDDRLPDLQWHGAKFLNPDWSSSAHAIAYRLDGSKEETGGRKNAADLFVMINLWRDGITFQLPPNHPGKKWHRLADTAAWAVNNGEMKDNFADTANMQAISDGSWENPDDRSFKGNESYSYGTHAHSIVILMEK</sequence>
<dbReference type="InterPro" id="IPR048644">
    <property type="entry name" value="Isoamylase_C"/>
</dbReference>
<dbReference type="InterPro" id="IPR013780">
    <property type="entry name" value="Glyco_hydro_b"/>
</dbReference>
<dbReference type="SUPFAM" id="SSF81296">
    <property type="entry name" value="E set domains"/>
    <property type="match status" value="1"/>
</dbReference>
<dbReference type="PANTHER" id="PTHR43002">
    <property type="entry name" value="GLYCOGEN DEBRANCHING ENZYME"/>
    <property type="match status" value="1"/>
</dbReference>
<dbReference type="InterPro" id="IPR004193">
    <property type="entry name" value="Glyco_hydro_13_N"/>
</dbReference>